<evidence type="ECO:0000256" key="3">
    <source>
        <dbReference type="ARBA" id="ARBA00012601"/>
    </source>
</evidence>
<evidence type="ECO:0000256" key="11">
    <source>
        <dbReference type="ARBA" id="ARBA00059691"/>
    </source>
</evidence>
<evidence type="ECO:0000256" key="9">
    <source>
        <dbReference type="ARBA" id="ARBA00023295"/>
    </source>
</evidence>
<dbReference type="GO" id="GO:0030245">
    <property type="term" value="P:cellulose catabolic process"/>
    <property type="evidence" value="ECO:0007669"/>
    <property type="project" value="UniProtKB-KW"/>
</dbReference>
<feature type="chain" id="PRO_5040964589" description="Endoglucanase EG-II" evidence="14">
    <location>
        <begin position="19"/>
        <end position="357"/>
    </location>
</feature>
<dbReference type="EMBL" id="CAOQHR010000001">
    <property type="protein sequence ID" value="CAI6260954.1"/>
    <property type="molecule type" value="Genomic_DNA"/>
</dbReference>
<dbReference type="EC" id="3.2.1.4" evidence="3"/>
<sequence length="357" mass="38220">MRSTLFTLNAVLLSLVVAHPTKRATKVQYAGVNVAGFDFGCATDGTCGLTGNNKPYDIVSGANAIGQMNHFVKDDSLNALRLPVGWQFLTNGQLGGQLNSNNAGQYDRLVQGCLNSGAALCILDIHNYARWNGKIVGQGGPTNAQLADIWKQLATKYGKNSKIAFGVMNEPFCLTQPQDIKAWAATVQEVVTAIRNAGATSNIILLPGNNWTSAETYVSSGSAEALAAVKNPDGTTSNLIMDVHKYLDSDNSGTHTDCVKNNIDNAFKPLAEWLRSNGRQAMLTETGGGNTASCQQYMCQQIEYLNQNADVYLGYTGWAAGGFAPSYELNEVPTQNGNSWTDTSLVKSCIVGAWKNA</sequence>
<dbReference type="AlphaFoldDB" id="A0A9W4U4N7"/>
<keyword evidence="4 14" id="KW-0732">Signal</keyword>
<dbReference type="SUPFAM" id="SSF51445">
    <property type="entry name" value="(Trans)glycosidases"/>
    <property type="match status" value="1"/>
</dbReference>
<reference evidence="16" key="1">
    <citation type="submission" date="2023-01" db="EMBL/GenBank/DDBJ databases">
        <authorList>
            <person name="Van Ghelder C."/>
            <person name="Rancurel C."/>
        </authorList>
    </citation>
    <scope>NUCLEOTIDE SEQUENCE</scope>
    <source>
        <strain evidence="16">CNCM I-4278</strain>
    </source>
</reference>
<feature type="domain" description="Glycoside hydrolase family 5" evidence="15">
    <location>
        <begin position="64"/>
        <end position="320"/>
    </location>
</feature>
<evidence type="ECO:0000256" key="14">
    <source>
        <dbReference type="SAM" id="SignalP"/>
    </source>
</evidence>
<evidence type="ECO:0000256" key="6">
    <source>
        <dbReference type="ARBA" id="ARBA00023001"/>
    </source>
</evidence>
<evidence type="ECO:0000259" key="15">
    <source>
        <dbReference type="Pfam" id="PF00150"/>
    </source>
</evidence>
<evidence type="ECO:0000256" key="8">
    <source>
        <dbReference type="ARBA" id="ARBA00023283"/>
    </source>
</evidence>
<feature type="signal peptide" evidence="14">
    <location>
        <begin position="1"/>
        <end position="18"/>
    </location>
</feature>
<dbReference type="PANTHER" id="PTHR34142">
    <property type="entry name" value="ENDO-BETA-1,4-GLUCANASE A"/>
    <property type="match status" value="1"/>
</dbReference>
<gene>
    <name evidence="16" type="ORF">PDIGIT_LOCUS1345</name>
</gene>
<dbReference type="Proteomes" id="UP001152607">
    <property type="component" value="Unassembled WGS sequence"/>
</dbReference>
<accession>A0A9W4U4N7</accession>
<evidence type="ECO:0000313" key="16">
    <source>
        <dbReference type="EMBL" id="CAI6260954.1"/>
    </source>
</evidence>
<dbReference type="Pfam" id="PF00150">
    <property type="entry name" value="Cellulase"/>
    <property type="match status" value="1"/>
</dbReference>
<dbReference type="OrthoDB" id="5823761at2759"/>
<evidence type="ECO:0000256" key="13">
    <source>
        <dbReference type="RuleBase" id="RU361153"/>
    </source>
</evidence>
<evidence type="ECO:0000256" key="1">
    <source>
        <dbReference type="ARBA" id="ARBA00000966"/>
    </source>
</evidence>
<dbReference type="PANTHER" id="PTHR34142:SF5">
    <property type="entry name" value="CBM1 DOMAIN-CONTAINING PROTEIN"/>
    <property type="match status" value="1"/>
</dbReference>
<evidence type="ECO:0000256" key="10">
    <source>
        <dbReference type="ARBA" id="ARBA00023326"/>
    </source>
</evidence>
<dbReference type="Gene3D" id="3.20.20.80">
    <property type="entry name" value="Glycosidases"/>
    <property type="match status" value="1"/>
</dbReference>
<keyword evidence="5 13" id="KW-0378">Hydrolase</keyword>
<proteinExistence type="inferred from homology"/>
<keyword evidence="6" id="KW-0136">Cellulose degradation</keyword>
<organism evidence="16 17">
    <name type="scientific">Periconia digitata</name>
    <dbReference type="NCBI Taxonomy" id="1303443"/>
    <lineage>
        <taxon>Eukaryota</taxon>
        <taxon>Fungi</taxon>
        <taxon>Dikarya</taxon>
        <taxon>Ascomycota</taxon>
        <taxon>Pezizomycotina</taxon>
        <taxon>Dothideomycetes</taxon>
        <taxon>Pleosporomycetidae</taxon>
        <taxon>Pleosporales</taxon>
        <taxon>Massarineae</taxon>
        <taxon>Periconiaceae</taxon>
        <taxon>Periconia</taxon>
    </lineage>
</organism>
<keyword evidence="10" id="KW-0624">Polysaccharide degradation</keyword>
<keyword evidence="9 13" id="KW-0326">Glycosidase</keyword>
<comment type="caution">
    <text evidence="16">The sequence shown here is derived from an EMBL/GenBank/DDBJ whole genome shotgun (WGS) entry which is preliminary data.</text>
</comment>
<keyword evidence="8" id="KW-0873">Pyrrolidone carboxylic acid</keyword>
<protein>
    <recommendedName>
        <fullName evidence="12">Endoglucanase EG-II</fullName>
        <ecNumber evidence="3">3.2.1.4</ecNumber>
    </recommendedName>
</protein>
<evidence type="ECO:0000256" key="12">
    <source>
        <dbReference type="ARBA" id="ARBA00074271"/>
    </source>
</evidence>
<evidence type="ECO:0000256" key="5">
    <source>
        <dbReference type="ARBA" id="ARBA00022801"/>
    </source>
</evidence>
<comment type="function">
    <text evidence="11">Endoglucanase (EG) that cleaves the internal beta-1,4-glucosidic bonds in cellulose. The degradation of cellulose involves an interplay between different cellulolytic enzymes. Hydrolysis starts with EGs, which cut internal glycosidic linkages to reduce the polymerization degree of the substrate and creates new chain ends for exocellobiohydrolases (CBHs). The CBH release the disaccharide cellobiose from the non-reducing end of the cellulose polymer chain. Finally, beta-1,4-glucosidases hydrolyze the cellobiose and other short cello-oligosaccharides into glucose units.</text>
</comment>
<evidence type="ECO:0000256" key="4">
    <source>
        <dbReference type="ARBA" id="ARBA00022729"/>
    </source>
</evidence>
<comment type="similarity">
    <text evidence="2 13">Belongs to the glycosyl hydrolase 5 (cellulase A) family.</text>
</comment>
<dbReference type="InterPro" id="IPR018087">
    <property type="entry name" value="Glyco_hydro_5_CS"/>
</dbReference>
<evidence type="ECO:0000313" key="17">
    <source>
        <dbReference type="Proteomes" id="UP001152607"/>
    </source>
</evidence>
<keyword evidence="7" id="KW-0119">Carbohydrate metabolism</keyword>
<name>A0A9W4U4N7_9PLEO</name>
<dbReference type="PROSITE" id="PS00659">
    <property type="entry name" value="GLYCOSYL_HYDROL_F5"/>
    <property type="match status" value="1"/>
</dbReference>
<dbReference type="InterPro" id="IPR001547">
    <property type="entry name" value="Glyco_hydro_5"/>
</dbReference>
<comment type="catalytic activity">
    <reaction evidence="1">
        <text>Endohydrolysis of (1-&gt;4)-beta-D-glucosidic linkages in cellulose, lichenin and cereal beta-D-glucans.</text>
        <dbReference type="EC" id="3.2.1.4"/>
    </reaction>
</comment>
<evidence type="ECO:0000256" key="2">
    <source>
        <dbReference type="ARBA" id="ARBA00005641"/>
    </source>
</evidence>
<dbReference type="FunFam" id="3.20.20.80:FF:000124">
    <property type="entry name" value="Exported cellulase"/>
    <property type="match status" value="1"/>
</dbReference>
<dbReference type="GO" id="GO:0008810">
    <property type="term" value="F:cellulase activity"/>
    <property type="evidence" value="ECO:0007669"/>
    <property type="project" value="UniProtKB-EC"/>
</dbReference>
<dbReference type="InterPro" id="IPR017853">
    <property type="entry name" value="GH"/>
</dbReference>
<keyword evidence="17" id="KW-1185">Reference proteome</keyword>
<evidence type="ECO:0000256" key="7">
    <source>
        <dbReference type="ARBA" id="ARBA00023277"/>
    </source>
</evidence>